<reference evidence="1" key="1">
    <citation type="submission" date="2021-03" db="EMBL/GenBank/DDBJ databases">
        <title>Evolutionary priming and transition to the ectomycorrhizal habit in an iconic lineage of mushroom-forming fungi: is preadaptation a requirement?</title>
        <authorList>
            <consortium name="DOE Joint Genome Institute"/>
            <person name="Looney B.P."/>
            <person name="Miyauchi S."/>
            <person name="Morin E."/>
            <person name="Drula E."/>
            <person name="Courty P.E."/>
            <person name="Chicoki N."/>
            <person name="Fauchery L."/>
            <person name="Kohler A."/>
            <person name="Kuo A."/>
            <person name="LaButti K."/>
            <person name="Pangilinan J."/>
            <person name="Lipzen A."/>
            <person name="Riley R."/>
            <person name="Andreopoulos W."/>
            <person name="He G."/>
            <person name="Johnson J."/>
            <person name="Barry K.W."/>
            <person name="Grigoriev I.V."/>
            <person name="Nagy L."/>
            <person name="Hibbett D."/>
            <person name="Henrissat B."/>
            <person name="Matheny P.B."/>
            <person name="Labbe J."/>
            <person name="Martin A.F."/>
        </authorList>
    </citation>
    <scope>NUCLEOTIDE SEQUENCE</scope>
    <source>
        <strain evidence="1">BPL698</strain>
    </source>
</reference>
<accession>A0ACC0TYC6</accession>
<protein>
    <submittedName>
        <fullName evidence="1">Cytochrome P450</fullName>
    </submittedName>
</protein>
<gene>
    <name evidence="1" type="ORF">F5148DRAFT_986181</name>
</gene>
<name>A0ACC0TYC6_9AGAM</name>
<dbReference type="EMBL" id="JAGFNK010000347">
    <property type="protein sequence ID" value="KAI9452156.1"/>
    <property type="molecule type" value="Genomic_DNA"/>
</dbReference>
<dbReference type="Proteomes" id="UP001207468">
    <property type="component" value="Unassembled WGS sequence"/>
</dbReference>
<keyword evidence="2" id="KW-1185">Reference proteome</keyword>
<evidence type="ECO:0000313" key="1">
    <source>
        <dbReference type="EMBL" id="KAI9452156.1"/>
    </source>
</evidence>
<organism evidence="1 2">
    <name type="scientific">Russula earlei</name>
    <dbReference type="NCBI Taxonomy" id="71964"/>
    <lineage>
        <taxon>Eukaryota</taxon>
        <taxon>Fungi</taxon>
        <taxon>Dikarya</taxon>
        <taxon>Basidiomycota</taxon>
        <taxon>Agaricomycotina</taxon>
        <taxon>Agaricomycetes</taxon>
        <taxon>Russulales</taxon>
        <taxon>Russulaceae</taxon>
        <taxon>Russula</taxon>
    </lineage>
</organism>
<sequence>MQVIFLSLCLFFIPLGIIVLCVRRRRRFNLYELRGPDSRSFWLGHQAEYVYQRETGESEFKWMREHGSAWRVRGCMGEHRLMVADPKALQYILHISGYNFPKSPDASHTIRMLTGDGLAGEIHRRQRKVMAAAFSVPHLKTFLTQFQRTAAKASGLTCQQLAQKWKDEIATDKNQEPILNLSAWLSRATLDIIGEAGFDFDFGALDNSENSVTHMYDRLFVDSLYHGPLDALFKSFWRYLPEPILDLLVYLPRREYRRFRNYLRDIREVSRGIVRKSIIKGDGRDIMSVLLRANDSENPQTKLSDGEVVDQIGTLLLAGHDTSANSLTWFFWELAKHPEWAREIREEIADVRARVGAGNFSITDLEGMSTMLAALKESMRLHPIVWQLSRIAARDDVIPLAYPVTTKSGEEILAIHVPKGTHIDMSFCSYSRLPEVWGEDAGKWNPGRFRDIDREKQFSVGLYANLLNFSGGVRGCLGWRFSIIEMQAIAATLLENFEFSLPPQTPESRITRKPLVLMVPMVEGSAYPWMGLKVRCRD</sequence>
<evidence type="ECO:0000313" key="2">
    <source>
        <dbReference type="Proteomes" id="UP001207468"/>
    </source>
</evidence>
<proteinExistence type="predicted"/>
<comment type="caution">
    <text evidence="1">The sequence shown here is derived from an EMBL/GenBank/DDBJ whole genome shotgun (WGS) entry which is preliminary data.</text>
</comment>